<feature type="region of interest" description="Disordered" evidence="1">
    <location>
        <begin position="178"/>
        <end position="237"/>
    </location>
</feature>
<feature type="transmembrane region" description="Helical" evidence="2">
    <location>
        <begin position="253"/>
        <end position="275"/>
    </location>
</feature>
<keyword evidence="2" id="KW-1133">Transmembrane helix</keyword>
<proteinExistence type="predicted"/>
<organism evidence="3">
    <name type="scientific">Caldilinea aerophila</name>
    <dbReference type="NCBI Taxonomy" id="133453"/>
    <lineage>
        <taxon>Bacteria</taxon>
        <taxon>Bacillati</taxon>
        <taxon>Chloroflexota</taxon>
        <taxon>Caldilineae</taxon>
        <taxon>Caldilineales</taxon>
        <taxon>Caldilineaceae</taxon>
        <taxon>Caldilinea</taxon>
    </lineage>
</organism>
<keyword evidence="2" id="KW-0812">Transmembrane</keyword>
<protein>
    <recommendedName>
        <fullName evidence="4">DUF4430 domain-containing protein</fullName>
    </recommendedName>
</protein>
<feature type="compositionally biased region" description="Basic and acidic residues" evidence="1">
    <location>
        <begin position="187"/>
        <end position="211"/>
    </location>
</feature>
<reference evidence="3" key="1">
    <citation type="journal article" date="2020" name="mSystems">
        <title>Genome- and Community-Level Interaction Insights into Carbon Utilization and Element Cycling Functions of Hydrothermarchaeota in Hydrothermal Sediment.</title>
        <authorList>
            <person name="Zhou Z."/>
            <person name="Liu Y."/>
            <person name="Xu W."/>
            <person name="Pan J."/>
            <person name="Luo Z.H."/>
            <person name="Li M."/>
        </authorList>
    </citation>
    <scope>NUCLEOTIDE SEQUENCE [LARGE SCALE GENOMIC DNA]</scope>
    <source>
        <strain evidence="3">SpSt-289</strain>
    </source>
</reference>
<keyword evidence="2" id="KW-0472">Membrane</keyword>
<sequence>MQIIFNQRWLFIPSLLRLLAGCAAAILALLAPLPTVAQVEQRAGLVIVHGDGSVVTQCIAFDAPSLSGAELLVRSGLDLAMEAGAMGAAICRIDGEGCNFPQEACFCQCESTPCRYWSYWRLQEGRWVYSNLGAGNTTVRDGDVEGWRWGVGTVQTAESPPLLAFEDICAPLIETQAEGSPISSTASEKDAGEPEAERSAGKLTDAGRMDDGANALGDTTNATARDATMGDATMGDATVGGTTTSSAVPSPTAAMGALLGALAALPLVALLFIWLRRSGGKHS</sequence>
<dbReference type="EMBL" id="DSMG01000102">
    <property type="protein sequence ID" value="HDX31943.1"/>
    <property type="molecule type" value="Genomic_DNA"/>
</dbReference>
<comment type="caution">
    <text evidence="3">The sequence shown here is derived from an EMBL/GenBank/DDBJ whole genome shotgun (WGS) entry which is preliminary data.</text>
</comment>
<accession>A0A7C1JB47</accession>
<evidence type="ECO:0008006" key="4">
    <source>
        <dbReference type="Google" id="ProtNLM"/>
    </source>
</evidence>
<gene>
    <name evidence="3" type="ORF">ENQ20_10700</name>
</gene>
<evidence type="ECO:0000256" key="1">
    <source>
        <dbReference type="SAM" id="MobiDB-lite"/>
    </source>
</evidence>
<evidence type="ECO:0000256" key="2">
    <source>
        <dbReference type="SAM" id="Phobius"/>
    </source>
</evidence>
<evidence type="ECO:0000313" key="3">
    <source>
        <dbReference type="EMBL" id="HDX31943.1"/>
    </source>
</evidence>
<dbReference type="AlphaFoldDB" id="A0A7C1JB47"/>
<name>A0A7C1JB47_9CHLR</name>